<keyword evidence="1" id="KW-0699">rRNA-binding</keyword>
<evidence type="ECO:0000313" key="7">
    <source>
        <dbReference type="EMBL" id="MDO7868791.1"/>
    </source>
</evidence>
<dbReference type="Pfam" id="PF01386">
    <property type="entry name" value="Ribosomal_L25p"/>
    <property type="match status" value="1"/>
</dbReference>
<dbReference type="PANTHER" id="PTHR33284:SF1">
    <property type="entry name" value="RIBOSOMAL PROTEIN L25_GLN-TRNA SYNTHETASE, ANTI-CODON-BINDING DOMAIN-CONTAINING PROTEIN"/>
    <property type="match status" value="1"/>
</dbReference>
<dbReference type="Gene3D" id="2.40.240.10">
    <property type="entry name" value="Ribosomal Protein L25, Chain P"/>
    <property type="match status" value="1"/>
</dbReference>
<name>A0ABT9B1R4_9ACTN</name>
<keyword evidence="8" id="KW-1185">Reference proteome</keyword>
<dbReference type="SUPFAM" id="SSF50715">
    <property type="entry name" value="Ribosomal protein L25-like"/>
    <property type="match status" value="1"/>
</dbReference>
<comment type="caution">
    <text evidence="7">The sequence shown here is derived from an EMBL/GenBank/DDBJ whole genome shotgun (WGS) entry which is preliminary data.</text>
</comment>
<keyword evidence="3 7" id="KW-0689">Ribosomal protein</keyword>
<keyword evidence="2" id="KW-0694">RNA-binding</keyword>
<dbReference type="InterPro" id="IPR029751">
    <property type="entry name" value="Ribosomal_L25_dom"/>
</dbReference>
<gene>
    <name evidence="7" type="ORF">Q5722_10470</name>
</gene>
<evidence type="ECO:0000256" key="2">
    <source>
        <dbReference type="ARBA" id="ARBA00022884"/>
    </source>
</evidence>
<dbReference type="InterPro" id="IPR001021">
    <property type="entry name" value="Ribosomal_bL25_long"/>
</dbReference>
<evidence type="ECO:0000259" key="6">
    <source>
        <dbReference type="Pfam" id="PF01386"/>
    </source>
</evidence>
<evidence type="ECO:0000256" key="5">
    <source>
        <dbReference type="SAM" id="Coils"/>
    </source>
</evidence>
<dbReference type="InterPro" id="IPR011035">
    <property type="entry name" value="Ribosomal_bL25/Gln-tRNA_synth"/>
</dbReference>
<evidence type="ECO:0000313" key="8">
    <source>
        <dbReference type="Proteomes" id="UP001233314"/>
    </source>
</evidence>
<dbReference type="RefSeq" id="WP_305028149.1">
    <property type="nucleotide sequence ID" value="NZ_JAUQTA010000001.1"/>
</dbReference>
<dbReference type="Proteomes" id="UP001233314">
    <property type="component" value="Unassembled WGS sequence"/>
</dbReference>
<evidence type="ECO:0000256" key="3">
    <source>
        <dbReference type="ARBA" id="ARBA00022980"/>
    </source>
</evidence>
<dbReference type="EMBL" id="JAUQTA010000001">
    <property type="protein sequence ID" value="MDO7868791.1"/>
    <property type="molecule type" value="Genomic_DNA"/>
</dbReference>
<feature type="domain" description="Large ribosomal subunit protein bL25 L25" evidence="6">
    <location>
        <begin position="9"/>
        <end position="94"/>
    </location>
</feature>
<protein>
    <submittedName>
        <fullName evidence="7">50S ribosomal protein L25</fullName>
    </submittedName>
</protein>
<reference evidence="7 8" key="1">
    <citation type="submission" date="2023-07" db="EMBL/GenBank/DDBJ databases">
        <title>Nocardioides sp. nov WY-20 isolated from soil.</title>
        <authorList>
            <person name="Liu B."/>
            <person name="Wan Y."/>
        </authorList>
    </citation>
    <scope>NUCLEOTIDE SEQUENCE [LARGE SCALE GENOMIC DNA]</scope>
    <source>
        <strain evidence="7 8">WY-20</strain>
    </source>
</reference>
<proteinExistence type="predicted"/>
<dbReference type="InterPro" id="IPR020930">
    <property type="entry name" value="Ribosomal_uL5_bac-type"/>
</dbReference>
<dbReference type="NCBIfam" id="TIGR00731">
    <property type="entry name" value="bL25_bact_ctc"/>
    <property type="match status" value="1"/>
</dbReference>
<evidence type="ECO:0000256" key="4">
    <source>
        <dbReference type="ARBA" id="ARBA00023274"/>
    </source>
</evidence>
<feature type="coiled-coil region" evidence="5">
    <location>
        <begin position="99"/>
        <end position="142"/>
    </location>
</feature>
<organism evidence="7 8">
    <name type="scientific">Nocardioides jiangxiensis</name>
    <dbReference type="NCBI Taxonomy" id="3064524"/>
    <lineage>
        <taxon>Bacteria</taxon>
        <taxon>Bacillati</taxon>
        <taxon>Actinomycetota</taxon>
        <taxon>Actinomycetes</taxon>
        <taxon>Propionibacteriales</taxon>
        <taxon>Nocardioidaceae</taxon>
        <taxon>Nocardioides</taxon>
    </lineage>
</organism>
<keyword evidence="5" id="KW-0175">Coiled coil</keyword>
<evidence type="ECO:0000256" key="1">
    <source>
        <dbReference type="ARBA" id="ARBA00022730"/>
    </source>
</evidence>
<dbReference type="PANTHER" id="PTHR33284">
    <property type="entry name" value="RIBOSOMAL PROTEIN L25/GLN-TRNA SYNTHETASE, ANTI-CODON-BINDING DOMAIN-CONTAINING PROTEIN"/>
    <property type="match status" value="1"/>
</dbReference>
<accession>A0ABT9B1R4</accession>
<dbReference type="GO" id="GO:0005840">
    <property type="term" value="C:ribosome"/>
    <property type="evidence" value="ECO:0007669"/>
    <property type="project" value="UniProtKB-KW"/>
</dbReference>
<dbReference type="CDD" id="cd00495">
    <property type="entry name" value="Ribosomal_L25_TL5_CTC"/>
    <property type="match status" value="1"/>
</dbReference>
<sequence length="146" mass="15150">MAVEVSINITAEVRTEFGKGAARRARRAGQIPAVVYGQGEPVHINLPGHLTTMALRKNGTQAVLILDIAGQETYAQTKAIQVDPLKRVIEHIDFIVVDAAAGKEAIAAAEAAVAAAEEEAVAEAAAEVVAEAEAVVEDAEAEGIEA</sequence>
<keyword evidence="4" id="KW-0687">Ribonucleoprotein</keyword>
<dbReference type="InterPro" id="IPR020056">
    <property type="entry name" value="Rbsml_bL25/Gln-tRNA_synth_N"/>
</dbReference>